<organism evidence="2 3">
    <name type="scientific">Scytonema hofmannii PCC 7110</name>
    <dbReference type="NCBI Taxonomy" id="128403"/>
    <lineage>
        <taxon>Bacteria</taxon>
        <taxon>Bacillati</taxon>
        <taxon>Cyanobacteriota</taxon>
        <taxon>Cyanophyceae</taxon>
        <taxon>Nostocales</taxon>
        <taxon>Scytonemataceae</taxon>
        <taxon>Scytonema</taxon>
    </lineage>
</organism>
<dbReference type="Proteomes" id="UP000076925">
    <property type="component" value="Unassembled WGS sequence"/>
</dbReference>
<dbReference type="CDD" id="cd01846">
    <property type="entry name" value="fatty_acyltransferase_like"/>
    <property type="match status" value="1"/>
</dbReference>
<dbReference type="Gene3D" id="3.40.50.1110">
    <property type="entry name" value="SGNH hydrolase"/>
    <property type="match status" value="1"/>
</dbReference>
<proteinExistence type="predicted"/>
<dbReference type="EMBL" id="ANNX02000053">
    <property type="protein sequence ID" value="KYC35108.1"/>
    <property type="molecule type" value="Genomic_DNA"/>
</dbReference>
<dbReference type="Pfam" id="PF00657">
    <property type="entry name" value="Lipase_GDSL"/>
    <property type="match status" value="1"/>
</dbReference>
<dbReference type="AlphaFoldDB" id="A0A139WRP8"/>
<dbReference type="GO" id="GO:0016788">
    <property type="term" value="F:hydrolase activity, acting on ester bonds"/>
    <property type="evidence" value="ECO:0007669"/>
    <property type="project" value="InterPro"/>
</dbReference>
<keyword evidence="3" id="KW-1185">Reference proteome</keyword>
<keyword evidence="1" id="KW-0378">Hydrolase</keyword>
<dbReference type="InterPro" id="IPR036514">
    <property type="entry name" value="SGNH_hydro_sf"/>
</dbReference>
<evidence type="ECO:0000313" key="2">
    <source>
        <dbReference type="EMBL" id="KYC35108.1"/>
    </source>
</evidence>
<dbReference type="STRING" id="128403.WA1_10305"/>
<protein>
    <submittedName>
        <fullName evidence="2">GDSL family lipase</fullName>
    </submittedName>
</protein>
<dbReference type="PANTHER" id="PTHR45648">
    <property type="entry name" value="GDSL LIPASE/ACYLHYDROLASE FAMILY PROTEIN (AFU_ORTHOLOGUE AFUA_4G14700)"/>
    <property type="match status" value="1"/>
</dbReference>
<dbReference type="SUPFAM" id="SSF52266">
    <property type="entry name" value="SGNH hydrolase"/>
    <property type="match status" value="1"/>
</dbReference>
<dbReference type="InterPro" id="IPR001087">
    <property type="entry name" value="GDSL"/>
</dbReference>
<dbReference type="InterPro" id="IPR051058">
    <property type="entry name" value="GDSL_Est/Lipase"/>
</dbReference>
<accession>A0A139WRP8</accession>
<comment type="caution">
    <text evidence="2">The sequence shown here is derived from an EMBL/GenBank/DDBJ whole genome shotgun (WGS) entry which is preliminary data.</text>
</comment>
<reference evidence="2 3" key="1">
    <citation type="journal article" date="2013" name="Genome Biol. Evol.">
        <title>Genomes of Stigonematalean cyanobacteria (subsection V) and the evolution of oxygenic photosynthesis from prokaryotes to plastids.</title>
        <authorList>
            <person name="Dagan T."/>
            <person name="Roettger M."/>
            <person name="Stucken K."/>
            <person name="Landan G."/>
            <person name="Koch R."/>
            <person name="Major P."/>
            <person name="Gould S.B."/>
            <person name="Goremykin V.V."/>
            <person name="Rippka R."/>
            <person name="Tandeau de Marsac N."/>
            <person name="Gugger M."/>
            <person name="Lockhart P.J."/>
            <person name="Allen J.F."/>
            <person name="Brune I."/>
            <person name="Maus I."/>
            <person name="Puhler A."/>
            <person name="Martin W.F."/>
        </authorList>
    </citation>
    <scope>NUCLEOTIDE SEQUENCE [LARGE SCALE GENOMIC DNA]</scope>
    <source>
        <strain evidence="2 3">PCC 7110</strain>
    </source>
</reference>
<evidence type="ECO:0000313" key="3">
    <source>
        <dbReference type="Proteomes" id="UP000076925"/>
    </source>
</evidence>
<gene>
    <name evidence="2" type="ORF">WA1_10305</name>
</gene>
<sequence>MVNQYRHLSPNLESVSVTPDSRGILQLQRKFDVLYVFGDSLSDLGNAFDATEKATGEGSPPSPPYFQGHFSNGLVWVEYLALFLGLTANRSTNFAVGGANTGSANTMIPNNPLNLPGLQQQIDNFTASVKESRQDANSPDLYIVWAGGNDYLGGDVTHPTLPIQNLSNAVSSLAKIGARNILVLNLPDLGLVPLTRNNPEQSILLNELTKAHNTGLAKALDALKFSCGESVDILLFDVNSIFSQIMNNPAKFGFTNVTDAELDQIAQSQQGTDKFFFWDGLHPTTTSHLILAKAVFSVLCSDGVSELNAEEFAPVGGAFI</sequence>
<dbReference type="PANTHER" id="PTHR45648:SF22">
    <property type="entry name" value="GDSL LIPASE_ACYLHYDROLASE FAMILY PROTEIN (AFU_ORTHOLOGUE AFUA_4G14700)"/>
    <property type="match status" value="1"/>
</dbReference>
<name>A0A139WRP8_9CYAN</name>
<evidence type="ECO:0000256" key="1">
    <source>
        <dbReference type="ARBA" id="ARBA00022801"/>
    </source>
</evidence>